<gene>
    <name evidence="8" type="ORF">BCR37DRAFT_345970</name>
</gene>
<evidence type="ECO:0000259" key="7">
    <source>
        <dbReference type="PROSITE" id="PS50198"/>
    </source>
</evidence>
<dbReference type="EC" id="5.2.1.8" evidence="6"/>
<evidence type="ECO:0000256" key="3">
    <source>
        <dbReference type="ARBA" id="ARBA00023110"/>
    </source>
</evidence>
<dbReference type="RefSeq" id="XP_040726000.1">
    <property type="nucleotide sequence ID" value="XM_040867652.1"/>
</dbReference>
<evidence type="ECO:0000256" key="2">
    <source>
        <dbReference type="ARBA" id="ARBA00010242"/>
    </source>
</evidence>
<dbReference type="InterPro" id="IPR043323">
    <property type="entry name" value="PIN4"/>
</dbReference>
<dbReference type="OrthoDB" id="1911748at2759"/>
<keyword evidence="3 5" id="KW-0697">Rotamase</keyword>
<dbReference type="GO" id="GO:0003755">
    <property type="term" value="F:peptidyl-prolyl cis-trans isomerase activity"/>
    <property type="evidence" value="ECO:0007669"/>
    <property type="project" value="UniProtKB-UniRule"/>
</dbReference>
<dbReference type="OMA" id="NAINVRH"/>
<comment type="similarity">
    <text evidence="2">Belongs to the PpiC/parvulin rotamase family. PIN4 subfamily.</text>
</comment>
<name>A0A1Y2FLQ9_PROLT</name>
<organism evidence="8 9">
    <name type="scientific">Protomyces lactucae-debilis</name>
    <dbReference type="NCBI Taxonomy" id="2754530"/>
    <lineage>
        <taxon>Eukaryota</taxon>
        <taxon>Fungi</taxon>
        <taxon>Dikarya</taxon>
        <taxon>Ascomycota</taxon>
        <taxon>Taphrinomycotina</taxon>
        <taxon>Taphrinomycetes</taxon>
        <taxon>Taphrinales</taxon>
        <taxon>Protomycetaceae</taxon>
        <taxon>Protomyces</taxon>
    </lineage>
</organism>
<dbReference type="Pfam" id="PF13616">
    <property type="entry name" value="Rotamase_3"/>
    <property type="match status" value="1"/>
</dbReference>
<comment type="caution">
    <text evidence="8">The sequence shown here is derived from an EMBL/GenBank/DDBJ whole genome shotgun (WGS) entry which is preliminary data.</text>
</comment>
<evidence type="ECO:0000256" key="1">
    <source>
        <dbReference type="ARBA" id="ARBA00000971"/>
    </source>
</evidence>
<dbReference type="Gene3D" id="3.10.50.40">
    <property type="match status" value="1"/>
</dbReference>
<dbReference type="InterPro" id="IPR046357">
    <property type="entry name" value="PPIase_dom_sf"/>
</dbReference>
<evidence type="ECO:0000256" key="6">
    <source>
        <dbReference type="RuleBase" id="RU363014"/>
    </source>
</evidence>
<feature type="domain" description="PpiC" evidence="7">
    <location>
        <begin position="15"/>
        <end position="108"/>
    </location>
</feature>
<evidence type="ECO:0000256" key="5">
    <source>
        <dbReference type="PROSITE-ProRule" id="PRU00278"/>
    </source>
</evidence>
<sequence length="110" mass="12208">MAKKKEQEKGQLKSCMSIKVRHILCEKQSKALQALERLDAGDKFNVVASAFSEDKAKTGGDLGWMPRNTMAGPFEETAFALAISTIDKPIYSGLVKTQFGYHIIMVEARK</sequence>
<keyword evidence="4 5" id="KW-0413">Isomerase</keyword>
<dbReference type="EMBL" id="MCFI01000007">
    <property type="protein sequence ID" value="ORY83705.1"/>
    <property type="molecule type" value="Genomic_DNA"/>
</dbReference>
<dbReference type="GO" id="GO:0006364">
    <property type="term" value="P:rRNA processing"/>
    <property type="evidence" value="ECO:0007669"/>
    <property type="project" value="InterPro"/>
</dbReference>
<dbReference type="InterPro" id="IPR000297">
    <property type="entry name" value="PPIase_PpiC"/>
</dbReference>
<dbReference type="GO" id="GO:0003677">
    <property type="term" value="F:DNA binding"/>
    <property type="evidence" value="ECO:0007669"/>
    <property type="project" value="InterPro"/>
</dbReference>
<protein>
    <recommendedName>
        <fullName evidence="6">Peptidyl-prolyl cis-trans isomerase</fullName>
        <ecNumber evidence="6">5.2.1.8</ecNumber>
    </recommendedName>
</protein>
<dbReference type="STRING" id="56484.A0A1Y2FLQ9"/>
<dbReference type="PROSITE" id="PS50198">
    <property type="entry name" value="PPIC_PPIASE_2"/>
    <property type="match status" value="1"/>
</dbReference>
<evidence type="ECO:0000313" key="8">
    <source>
        <dbReference type="EMBL" id="ORY83705.1"/>
    </source>
</evidence>
<evidence type="ECO:0000256" key="4">
    <source>
        <dbReference type="ARBA" id="ARBA00023235"/>
    </source>
</evidence>
<dbReference type="AlphaFoldDB" id="A0A1Y2FLQ9"/>
<dbReference type="Proteomes" id="UP000193685">
    <property type="component" value="Unassembled WGS sequence"/>
</dbReference>
<reference evidence="8 9" key="1">
    <citation type="submission" date="2016-07" db="EMBL/GenBank/DDBJ databases">
        <title>Pervasive Adenine N6-methylation of Active Genes in Fungi.</title>
        <authorList>
            <consortium name="DOE Joint Genome Institute"/>
            <person name="Mondo S.J."/>
            <person name="Dannebaum R.O."/>
            <person name="Kuo R.C."/>
            <person name="Labutti K."/>
            <person name="Haridas S."/>
            <person name="Kuo A."/>
            <person name="Salamov A."/>
            <person name="Ahrendt S.R."/>
            <person name="Lipzen A."/>
            <person name="Sullivan W."/>
            <person name="Andreopoulos W.B."/>
            <person name="Clum A."/>
            <person name="Lindquist E."/>
            <person name="Daum C."/>
            <person name="Ramamoorthy G.K."/>
            <person name="Gryganskyi A."/>
            <person name="Culley D."/>
            <person name="Magnuson J.K."/>
            <person name="James T.Y."/>
            <person name="O'Malley M.A."/>
            <person name="Stajich J.E."/>
            <person name="Spatafora J.W."/>
            <person name="Visel A."/>
            <person name="Grigoriev I.V."/>
        </authorList>
    </citation>
    <scope>NUCLEOTIDE SEQUENCE [LARGE SCALE GENOMIC DNA]</scope>
    <source>
        <strain evidence="8 9">12-1054</strain>
    </source>
</reference>
<proteinExistence type="inferred from homology"/>
<comment type="catalytic activity">
    <reaction evidence="1 6">
        <text>[protein]-peptidylproline (omega=180) = [protein]-peptidylproline (omega=0)</text>
        <dbReference type="Rhea" id="RHEA:16237"/>
        <dbReference type="Rhea" id="RHEA-COMP:10747"/>
        <dbReference type="Rhea" id="RHEA-COMP:10748"/>
        <dbReference type="ChEBI" id="CHEBI:83833"/>
        <dbReference type="ChEBI" id="CHEBI:83834"/>
        <dbReference type="EC" id="5.2.1.8"/>
    </reaction>
</comment>
<evidence type="ECO:0000313" key="9">
    <source>
        <dbReference type="Proteomes" id="UP000193685"/>
    </source>
</evidence>
<dbReference type="PANTHER" id="PTHR45995">
    <property type="match status" value="1"/>
</dbReference>
<dbReference type="SUPFAM" id="SSF54534">
    <property type="entry name" value="FKBP-like"/>
    <property type="match status" value="1"/>
</dbReference>
<accession>A0A1Y2FLQ9</accession>
<dbReference type="GeneID" id="63784251"/>
<keyword evidence="9" id="KW-1185">Reference proteome</keyword>